<evidence type="ECO:0000313" key="3">
    <source>
        <dbReference type="Proteomes" id="UP000011083"/>
    </source>
</evidence>
<name>L8HI10_ACACF</name>
<evidence type="ECO:0000313" key="2">
    <source>
        <dbReference type="EMBL" id="ELR25209.1"/>
    </source>
</evidence>
<feature type="compositionally biased region" description="Basic and acidic residues" evidence="1">
    <location>
        <begin position="44"/>
        <end position="82"/>
    </location>
</feature>
<keyword evidence="3" id="KW-1185">Reference proteome</keyword>
<dbReference type="VEuPathDB" id="AmoebaDB:ACA1_289620"/>
<dbReference type="AlphaFoldDB" id="L8HI10"/>
<gene>
    <name evidence="2" type="ORF">ACA1_289620</name>
</gene>
<organism evidence="2 3">
    <name type="scientific">Acanthamoeba castellanii (strain ATCC 30010 / Neff)</name>
    <dbReference type="NCBI Taxonomy" id="1257118"/>
    <lineage>
        <taxon>Eukaryota</taxon>
        <taxon>Amoebozoa</taxon>
        <taxon>Discosea</taxon>
        <taxon>Longamoebia</taxon>
        <taxon>Centramoebida</taxon>
        <taxon>Acanthamoebidae</taxon>
        <taxon>Acanthamoeba</taxon>
    </lineage>
</organism>
<evidence type="ECO:0000256" key="1">
    <source>
        <dbReference type="SAM" id="MobiDB-lite"/>
    </source>
</evidence>
<dbReference type="GeneID" id="14926254"/>
<sequence>MYRAIVSRGSQQWRPAMVSLSGSLRAVSNAPSEARLGDGGYGEVLERQQARGTHHSEKPGENHPDPAKMQRKGDVLEHESKGRPPLVMDNDSDLLEGDEFQHSNLEANLSWRRADPSVSE</sequence>
<proteinExistence type="predicted"/>
<feature type="region of interest" description="Disordered" evidence="1">
    <location>
        <begin position="31"/>
        <end position="120"/>
    </location>
</feature>
<protein>
    <submittedName>
        <fullName evidence="2">Uncharacterized protein</fullName>
    </submittedName>
</protein>
<dbReference type="KEGG" id="acan:ACA1_289620"/>
<dbReference type="Proteomes" id="UP000011083">
    <property type="component" value="Unassembled WGS sequence"/>
</dbReference>
<dbReference type="EMBL" id="KB007805">
    <property type="protein sequence ID" value="ELR25209.1"/>
    <property type="molecule type" value="Genomic_DNA"/>
</dbReference>
<reference evidence="2 3" key="1">
    <citation type="journal article" date="2013" name="Genome Biol.">
        <title>Genome of Acanthamoeba castellanii highlights extensive lateral gene transfer and early evolution of tyrosine kinase signaling.</title>
        <authorList>
            <person name="Clarke M."/>
            <person name="Lohan A.J."/>
            <person name="Liu B."/>
            <person name="Lagkouvardos I."/>
            <person name="Roy S."/>
            <person name="Zafar N."/>
            <person name="Bertelli C."/>
            <person name="Schilde C."/>
            <person name="Kianianmomeni A."/>
            <person name="Burglin T.R."/>
            <person name="Frech C."/>
            <person name="Turcotte B."/>
            <person name="Kopec K.O."/>
            <person name="Synnott J.M."/>
            <person name="Choo C."/>
            <person name="Paponov I."/>
            <person name="Finkler A."/>
            <person name="Soon Heng Tan C."/>
            <person name="Hutchins A.P."/>
            <person name="Weinmeier T."/>
            <person name="Rattei T."/>
            <person name="Chu J.S."/>
            <person name="Gimenez G."/>
            <person name="Irimia M."/>
            <person name="Rigden D.J."/>
            <person name="Fitzpatrick D.A."/>
            <person name="Lorenzo-Morales J."/>
            <person name="Bateman A."/>
            <person name="Chiu C.H."/>
            <person name="Tang P."/>
            <person name="Hegemann P."/>
            <person name="Fromm H."/>
            <person name="Raoult D."/>
            <person name="Greub G."/>
            <person name="Miranda-Saavedra D."/>
            <person name="Chen N."/>
            <person name="Nash P."/>
            <person name="Ginger M.L."/>
            <person name="Horn M."/>
            <person name="Schaap P."/>
            <person name="Caler L."/>
            <person name="Loftus B."/>
        </authorList>
    </citation>
    <scope>NUCLEOTIDE SEQUENCE [LARGE SCALE GENOMIC DNA]</scope>
    <source>
        <strain evidence="2 3">Neff</strain>
    </source>
</reference>
<accession>L8HI10</accession>
<dbReference type="RefSeq" id="XP_004367964.1">
    <property type="nucleotide sequence ID" value="XM_004367907.1"/>
</dbReference>